<gene>
    <name evidence="1" type="ORF">M0638_27595</name>
</gene>
<accession>A0A9X1YCY0</accession>
<dbReference type="AlphaFoldDB" id="A0A9X1YCY0"/>
<dbReference type="RefSeq" id="WP_248670166.1">
    <property type="nucleotide sequence ID" value="NZ_JALPRX010000184.1"/>
</dbReference>
<organism evidence="1 2">
    <name type="scientific">Roseomonas acroporae</name>
    <dbReference type="NCBI Taxonomy" id="2937791"/>
    <lineage>
        <taxon>Bacteria</taxon>
        <taxon>Pseudomonadati</taxon>
        <taxon>Pseudomonadota</taxon>
        <taxon>Alphaproteobacteria</taxon>
        <taxon>Acetobacterales</taxon>
        <taxon>Roseomonadaceae</taxon>
        <taxon>Roseomonas</taxon>
    </lineage>
</organism>
<keyword evidence="2" id="KW-1185">Reference proteome</keyword>
<comment type="caution">
    <text evidence="1">The sequence shown here is derived from an EMBL/GenBank/DDBJ whole genome shotgun (WGS) entry which is preliminary data.</text>
</comment>
<evidence type="ECO:0000313" key="2">
    <source>
        <dbReference type="Proteomes" id="UP001139516"/>
    </source>
</evidence>
<dbReference type="EMBL" id="JALPRX010000184">
    <property type="protein sequence ID" value="MCK8788124.1"/>
    <property type="molecule type" value="Genomic_DNA"/>
</dbReference>
<evidence type="ECO:0000313" key="1">
    <source>
        <dbReference type="EMBL" id="MCK8788124.1"/>
    </source>
</evidence>
<protein>
    <submittedName>
        <fullName evidence="1">Uncharacterized protein</fullName>
    </submittedName>
</protein>
<dbReference type="Proteomes" id="UP001139516">
    <property type="component" value="Unassembled WGS sequence"/>
</dbReference>
<proteinExistence type="predicted"/>
<reference evidence="1" key="1">
    <citation type="submission" date="2022-04" db="EMBL/GenBank/DDBJ databases">
        <title>Roseomonas acroporae sp. nov., isolated from coral Acropora digitifera.</title>
        <authorList>
            <person name="Sun H."/>
        </authorList>
    </citation>
    <scope>NUCLEOTIDE SEQUENCE</scope>
    <source>
        <strain evidence="1">NAR14</strain>
    </source>
</reference>
<name>A0A9X1YCY0_9PROT</name>
<sequence>MNATVRPLPTVAALTAEVERLHERMQEELHRPGAWRWWRVAALRRRLAGIAGSLGDALADARGWA</sequence>